<dbReference type="Pfam" id="PF03819">
    <property type="entry name" value="MazG"/>
    <property type="match status" value="1"/>
</dbReference>
<dbReference type="AlphaFoldDB" id="A0A5K7XIS8"/>
<dbReference type="PANTHER" id="PTHR42702:SF1">
    <property type="entry name" value="REGULATORY PROTEIN FOR BETA-LACTAMASE"/>
    <property type="match status" value="1"/>
</dbReference>
<gene>
    <name evidence="2" type="ORF">PLANPX_5624</name>
</gene>
<dbReference type="RefSeq" id="WP_152101267.1">
    <property type="nucleotide sequence ID" value="NZ_AP021861.1"/>
</dbReference>
<sequence>MPADVSLREFQQLIRGMYHEKDVARGVDGTFMWLMEEVGELAAALREGTHEEQAMEFADVLAWLTTIANVAGIDLSAALEKKYGGGCPGCGHLICTCDDAEKP</sequence>
<evidence type="ECO:0000259" key="1">
    <source>
        <dbReference type="Pfam" id="PF03819"/>
    </source>
</evidence>
<feature type="domain" description="NTP pyrophosphohydrolase MazG-like" evidence="1">
    <location>
        <begin position="31"/>
        <end position="80"/>
    </location>
</feature>
<dbReference type="InterPro" id="IPR004518">
    <property type="entry name" value="MazG-like_dom"/>
</dbReference>
<protein>
    <submittedName>
        <fullName evidence="2">MazG-like protein</fullName>
    </submittedName>
</protein>
<reference evidence="3" key="1">
    <citation type="submission" date="2019-10" db="EMBL/GenBank/DDBJ databases">
        <title>Lacipirellula parvula gen. nov., sp. nov., representing a lineage of planctomycetes widespread in freshwater anoxic habitats, and description of the family Lacipirellulaceae.</title>
        <authorList>
            <person name="Dedysh S.N."/>
            <person name="Kulichevskaya I.S."/>
            <person name="Beletsky A.V."/>
            <person name="Rakitin A.L."/>
            <person name="Mardanov A.V."/>
            <person name="Ivanova A.A."/>
            <person name="Saltykova V.X."/>
            <person name="Rijpstra W.I.C."/>
            <person name="Sinninghe Damste J.S."/>
            <person name="Ravin N.V."/>
        </authorList>
    </citation>
    <scope>NUCLEOTIDE SEQUENCE [LARGE SCALE GENOMIC DNA]</scope>
    <source>
        <strain evidence="3">PX69</strain>
    </source>
</reference>
<accession>A0A5K7XIS8</accession>
<dbReference type="KEGG" id="lpav:PLANPX_5624"/>
<dbReference type="EMBL" id="AP021861">
    <property type="protein sequence ID" value="BBO36012.1"/>
    <property type="molecule type" value="Genomic_DNA"/>
</dbReference>
<dbReference type="SUPFAM" id="SSF101386">
    <property type="entry name" value="all-alpha NTP pyrophosphatases"/>
    <property type="match status" value="1"/>
</dbReference>
<dbReference type="Proteomes" id="UP000326837">
    <property type="component" value="Chromosome"/>
</dbReference>
<evidence type="ECO:0000313" key="3">
    <source>
        <dbReference type="Proteomes" id="UP000326837"/>
    </source>
</evidence>
<organism evidence="2 3">
    <name type="scientific">Lacipirellula parvula</name>
    <dbReference type="NCBI Taxonomy" id="2650471"/>
    <lineage>
        <taxon>Bacteria</taxon>
        <taxon>Pseudomonadati</taxon>
        <taxon>Planctomycetota</taxon>
        <taxon>Planctomycetia</taxon>
        <taxon>Pirellulales</taxon>
        <taxon>Lacipirellulaceae</taxon>
        <taxon>Lacipirellula</taxon>
    </lineage>
</organism>
<dbReference type="PANTHER" id="PTHR42702">
    <property type="entry name" value="NUCLEOTIDE PYROPHOSPHOHYDROLASE"/>
    <property type="match status" value="1"/>
</dbReference>
<evidence type="ECO:0000313" key="2">
    <source>
        <dbReference type="EMBL" id="BBO36012.1"/>
    </source>
</evidence>
<dbReference type="CDD" id="cd11535">
    <property type="entry name" value="NTP-PPase_SsMazG"/>
    <property type="match status" value="1"/>
</dbReference>
<keyword evidence="3" id="KW-1185">Reference proteome</keyword>
<name>A0A5K7XIS8_9BACT</name>
<dbReference type="Gene3D" id="1.10.287.1080">
    <property type="entry name" value="MazG-like"/>
    <property type="match status" value="1"/>
</dbReference>
<proteinExistence type="predicted"/>